<evidence type="ECO:0000259" key="2">
    <source>
        <dbReference type="PROSITE" id="PS50930"/>
    </source>
</evidence>
<protein>
    <submittedName>
        <fullName evidence="3">LytTR family transcriptional regulator</fullName>
    </submittedName>
</protein>
<gene>
    <name evidence="3" type="ORF">JBL43_09310</name>
</gene>
<evidence type="ECO:0000313" key="4">
    <source>
        <dbReference type="Proteomes" id="UP000623301"/>
    </source>
</evidence>
<keyword evidence="4" id="KW-1185">Reference proteome</keyword>
<evidence type="ECO:0000313" key="3">
    <source>
        <dbReference type="EMBL" id="MBJ2174434.1"/>
    </source>
</evidence>
<dbReference type="EMBL" id="JAEHFJ010000004">
    <property type="protein sequence ID" value="MBJ2174434.1"/>
    <property type="molecule type" value="Genomic_DNA"/>
</dbReference>
<dbReference type="Pfam" id="PF04397">
    <property type="entry name" value="LytTR"/>
    <property type="match status" value="1"/>
</dbReference>
<sequence>MSSKKTNLALDKKLLMQIANYLKEPYPYYYNNQHRLILVLLLISSLSFCFSYFFEPFIVNVAEHKIGTLWILFIHAFMPFPIAYVYFYLIHKTVKNEMNWTFGKEILNLSIILLIIGIANFLIRDFIYNNPDNWSLQYFWEEIRNTFLVGFLLLAIVLPLNLERLITKHTTSLKKLSPKRISETNNTIVSIKNAGSTENIELKIQDFLYAKVESNYTEVYTMTENGIHKVLIRITLKELEEQLKPYARVFKTHRSYLVNLNAIASISGNAQGYHLKLQKGTFKVPVSRSTIDDFNAAYSKK</sequence>
<dbReference type="PANTHER" id="PTHR37299:SF1">
    <property type="entry name" value="STAGE 0 SPORULATION PROTEIN A HOMOLOG"/>
    <property type="match status" value="1"/>
</dbReference>
<keyword evidence="1" id="KW-0472">Membrane</keyword>
<dbReference type="SMART" id="SM00850">
    <property type="entry name" value="LytTR"/>
    <property type="match status" value="1"/>
</dbReference>
<dbReference type="PROSITE" id="PS50930">
    <property type="entry name" value="HTH_LYTTR"/>
    <property type="match status" value="1"/>
</dbReference>
<organism evidence="3 4">
    <name type="scientific">Aureibaculum flavum</name>
    <dbReference type="NCBI Taxonomy" id="2795986"/>
    <lineage>
        <taxon>Bacteria</taxon>
        <taxon>Pseudomonadati</taxon>
        <taxon>Bacteroidota</taxon>
        <taxon>Flavobacteriia</taxon>
        <taxon>Flavobacteriales</taxon>
        <taxon>Flavobacteriaceae</taxon>
        <taxon>Aureibaculum</taxon>
    </lineage>
</organism>
<feature type="transmembrane region" description="Helical" evidence="1">
    <location>
        <begin position="66"/>
        <end position="90"/>
    </location>
</feature>
<accession>A0ABS0WR25</accession>
<name>A0ABS0WR25_9FLAO</name>
<dbReference type="PANTHER" id="PTHR37299">
    <property type="entry name" value="TRANSCRIPTIONAL REGULATOR-RELATED"/>
    <property type="match status" value="1"/>
</dbReference>
<dbReference type="InterPro" id="IPR007492">
    <property type="entry name" value="LytTR_DNA-bd_dom"/>
</dbReference>
<feature type="domain" description="HTH LytTR-type" evidence="2">
    <location>
        <begin position="202"/>
        <end position="300"/>
    </location>
</feature>
<dbReference type="Gene3D" id="2.40.50.1020">
    <property type="entry name" value="LytTr DNA-binding domain"/>
    <property type="match status" value="1"/>
</dbReference>
<feature type="transmembrane region" description="Helical" evidence="1">
    <location>
        <begin position="102"/>
        <end position="123"/>
    </location>
</feature>
<dbReference type="InterPro" id="IPR046947">
    <property type="entry name" value="LytR-like"/>
</dbReference>
<comment type="caution">
    <text evidence="3">The sequence shown here is derived from an EMBL/GenBank/DDBJ whole genome shotgun (WGS) entry which is preliminary data.</text>
</comment>
<feature type="transmembrane region" description="Helical" evidence="1">
    <location>
        <begin position="36"/>
        <end position="54"/>
    </location>
</feature>
<dbReference type="RefSeq" id="WP_198841181.1">
    <property type="nucleotide sequence ID" value="NZ_JAEHFJ010000004.1"/>
</dbReference>
<feature type="transmembrane region" description="Helical" evidence="1">
    <location>
        <begin position="143"/>
        <end position="162"/>
    </location>
</feature>
<reference evidence="3 4" key="1">
    <citation type="submission" date="2020-12" db="EMBL/GenBank/DDBJ databases">
        <title>Aureibaculum luteum sp. nov. and Aureibaculum flavum sp. nov., novel members of the family Flavobacteriaceae isolated from Antarctic intertidal sediments.</title>
        <authorList>
            <person name="He X."/>
            <person name="Zhang X."/>
        </authorList>
    </citation>
    <scope>NUCLEOTIDE SEQUENCE [LARGE SCALE GENOMIC DNA]</scope>
    <source>
        <strain evidence="3 4">A20</strain>
    </source>
</reference>
<keyword evidence="1" id="KW-1133">Transmembrane helix</keyword>
<evidence type="ECO:0000256" key="1">
    <source>
        <dbReference type="SAM" id="Phobius"/>
    </source>
</evidence>
<keyword evidence="1" id="KW-0812">Transmembrane</keyword>
<proteinExistence type="predicted"/>
<dbReference type="Proteomes" id="UP000623301">
    <property type="component" value="Unassembled WGS sequence"/>
</dbReference>